<dbReference type="PROSITE" id="PS50949">
    <property type="entry name" value="HTH_GNTR"/>
    <property type="match status" value="1"/>
</dbReference>
<dbReference type="InterPro" id="IPR036388">
    <property type="entry name" value="WH-like_DNA-bd_sf"/>
</dbReference>
<proteinExistence type="predicted"/>
<evidence type="ECO:0000313" key="5">
    <source>
        <dbReference type="EMBL" id="BDE05850.1"/>
    </source>
</evidence>
<dbReference type="PANTHER" id="PTHR43537">
    <property type="entry name" value="TRANSCRIPTIONAL REGULATOR, GNTR FAMILY"/>
    <property type="match status" value="1"/>
</dbReference>
<dbReference type="CDD" id="cd07377">
    <property type="entry name" value="WHTH_GntR"/>
    <property type="match status" value="1"/>
</dbReference>
<dbReference type="PRINTS" id="PR00035">
    <property type="entry name" value="HTHGNTR"/>
</dbReference>
<dbReference type="GO" id="GO:0003700">
    <property type="term" value="F:DNA-binding transcription factor activity"/>
    <property type="evidence" value="ECO:0007669"/>
    <property type="project" value="InterPro"/>
</dbReference>
<dbReference type="Gene3D" id="1.20.120.530">
    <property type="entry name" value="GntR ligand-binding domain-like"/>
    <property type="match status" value="1"/>
</dbReference>
<dbReference type="InterPro" id="IPR000524">
    <property type="entry name" value="Tscrpt_reg_HTH_GntR"/>
</dbReference>
<dbReference type="Pfam" id="PF07729">
    <property type="entry name" value="FCD"/>
    <property type="match status" value="1"/>
</dbReference>
<reference evidence="5 6" key="1">
    <citation type="journal article" date="2022" name="ISME Commun">
        <title>Vulcanimicrobium alpinus gen. nov. sp. nov., the first cultivated representative of the candidate phylum 'Eremiobacterota', is a metabolically versatile aerobic anoxygenic phototroph.</title>
        <authorList>
            <person name="Yabe S."/>
            <person name="Muto K."/>
            <person name="Abe K."/>
            <person name="Yokota A."/>
            <person name="Staudigel H."/>
            <person name="Tebo B.M."/>
        </authorList>
    </citation>
    <scope>NUCLEOTIDE SEQUENCE [LARGE SCALE GENOMIC DNA]</scope>
    <source>
        <strain evidence="5 6">WC8-2</strain>
    </source>
</reference>
<dbReference type="KEGG" id="vab:WPS_11260"/>
<dbReference type="Pfam" id="PF00392">
    <property type="entry name" value="GntR"/>
    <property type="match status" value="1"/>
</dbReference>
<evidence type="ECO:0000256" key="1">
    <source>
        <dbReference type="ARBA" id="ARBA00023015"/>
    </source>
</evidence>
<dbReference type="SUPFAM" id="SSF46785">
    <property type="entry name" value="Winged helix' DNA-binding domain"/>
    <property type="match status" value="1"/>
</dbReference>
<dbReference type="PANTHER" id="PTHR43537:SF5">
    <property type="entry name" value="UXU OPERON TRANSCRIPTIONAL REGULATOR"/>
    <property type="match status" value="1"/>
</dbReference>
<dbReference type="SUPFAM" id="SSF48008">
    <property type="entry name" value="GntR ligand-binding domain-like"/>
    <property type="match status" value="1"/>
</dbReference>
<gene>
    <name evidence="5" type="ORF">WPS_11260</name>
</gene>
<keyword evidence="3" id="KW-0804">Transcription</keyword>
<dbReference type="RefSeq" id="WP_317996866.1">
    <property type="nucleotide sequence ID" value="NZ_AP025523.1"/>
</dbReference>
<organism evidence="5 6">
    <name type="scientific">Vulcanimicrobium alpinum</name>
    <dbReference type="NCBI Taxonomy" id="3016050"/>
    <lineage>
        <taxon>Bacteria</taxon>
        <taxon>Bacillati</taxon>
        <taxon>Vulcanimicrobiota</taxon>
        <taxon>Vulcanimicrobiia</taxon>
        <taxon>Vulcanimicrobiales</taxon>
        <taxon>Vulcanimicrobiaceae</taxon>
        <taxon>Vulcanimicrobium</taxon>
    </lineage>
</organism>
<dbReference type="EMBL" id="AP025523">
    <property type="protein sequence ID" value="BDE05850.1"/>
    <property type="molecule type" value="Genomic_DNA"/>
</dbReference>
<sequence length="250" mass="27607">MSQVPQVDKHSGIGAIRSEKLYVLIAREIVRLIEEGRCRIGERLPPERVLIERFGVSRAPVREALSALELMGVVEARRGGGVFVTFTSPKVAPVFSAVSPEEIIEVRIALEPLAAGLAAKRAAKPEIDAIVSAADALIADAARDAYSPHADERFHTGIARASHNAIAARTLEDVHAAMRQPLWGLIRDRTVVAPEPRARNAEDHRAIADAIRRSDPHEAEQLMLRHLRWFEKTYWSAAPSIHAEHETRNS</sequence>
<protein>
    <submittedName>
        <fullName evidence="5">GntR family transcriptional regulator</fullName>
    </submittedName>
</protein>
<dbReference type="Proteomes" id="UP001317532">
    <property type="component" value="Chromosome"/>
</dbReference>
<dbReference type="InterPro" id="IPR008920">
    <property type="entry name" value="TF_FadR/GntR_C"/>
</dbReference>
<keyword evidence="2" id="KW-0238">DNA-binding</keyword>
<evidence type="ECO:0000313" key="6">
    <source>
        <dbReference type="Proteomes" id="UP001317532"/>
    </source>
</evidence>
<dbReference type="InterPro" id="IPR036390">
    <property type="entry name" value="WH_DNA-bd_sf"/>
</dbReference>
<dbReference type="SMART" id="SM00895">
    <property type="entry name" value="FCD"/>
    <property type="match status" value="1"/>
</dbReference>
<evidence type="ECO:0000256" key="2">
    <source>
        <dbReference type="ARBA" id="ARBA00023125"/>
    </source>
</evidence>
<feature type="domain" description="HTH gntR-type" evidence="4">
    <location>
        <begin position="19"/>
        <end position="87"/>
    </location>
</feature>
<dbReference type="Gene3D" id="1.10.10.10">
    <property type="entry name" value="Winged helix-like DNA-binding domain superfamily/Winged helix DNA-binding domain"/>
    <property type="match status" value="1"/>
</dbReference>
<keyword evidence="6" id="KW-1185">Reference proteome</keyword>
<accession>A0AAN2C8U4</accession>
<evidence type="ECO:0000256" key="3">
    <source>
        <dbReference type="ARBA" id="ARBA00023163"/>
    </source>
</evidence>
<evidence type="ECO:0000259" key="4">
    <source>
        <dbReference type="PROSITE" id="PS50949"/>
    </source>
</evidence>
<keyword evidence="1" id="KW-0805">Transcription regulation</keyword>
<dbReference type="AlphaFoldDB" id="A0AAN2C8U4"/>
<dbReference type="SMART" id="SM00345">
    <property type="entry name" value="HTH_GNTR"/>
    <property type="match status" value="1"/>
</dbReference>
<name>A0AAN2C8U4_UNVUL</name>
<dbReference type="GO" id="GO:0003677">
    <property type="term" value="F:DNA binding"/>
    <property type="evidence" value="ECO:0007669"/>
    <property type="project" value="UniProtKB-KW"/>
</dbReference>
<dbReference type="InterPro" id="IPR011711">
    <property type="entry name" value="GntR_C"/>
</dbReference>